<reference evidence="2 3" key="1">
    <citation type="submission" date="2013-05" db="EMBL/GenBank/DDBJ databases">
        <title>Genome assembly of Chondromyces apiculatus DSM 436.</title>
        <authorList>
            <person name="Sharma G."/>
            <person name="Khatri I."/>
            <person name="Kaur C."/>
            <person name="Mayilraj S."/>
            <person name="Subramanian S."/>
        </authorList>
    </citation>
    <scope>NUCLEOTIDE SEQUENCE [LARGE SCALE GENOMIC DNA]</scope>
    <source>
        <strain evidence="2 3">DSM 436</strain>
    </source>
</reference>
<sequence length="112" mass="12745">MLIKSYSPSNEGTNSGPGKEIDPGYYHVKQDGKLVARVFVDDLAIDEYWELFNEPSAKYKYPSSVDDNRHSRDISLNFIYQGPGTLAAFKADVRENSELIHMQRVDDSEEAR</sequence>
<name>A0A017SX50_9BACT</name>
<gene>
    <name evidence="2" type="ORF">CAP_8923</name>
</gene>
<feature type="compositionally biased region" description="Polar residues" evidence="1">
    <location>
        <begin position="1"/>
        <end position="16"/>
    </location>
</feature>
<accession>A0A017SX50</accession>
<feature type="region of interest" description="Disordered" evidence="1">
    <location>
        <begin position="1"/>
        <end position="23"/>
    </location>
</feature>
<comment type="caution">
    <text evidence="2">The sequence shown here is derived from an EMBL/GenBank/DDBJ whole genome shotgun (WGS) entry which is preliminary data.</text>
</comment>
<proteinExistence type="predicted"/>
<protein>
    <submittedName>
        <fullName evidence="2">Uncharacterized protein</fullName>
    </submittedName>
</protein>
<keyword evidence="3" id="KW-1185">Reference proteome</keyword>
<dbReference type="Proteomes" id="UP000019678">
    <property type="component" value="Unassembled WGS sequence"/>
</dbReference>
<dbReference type="AlphaFoldDB" id="A0A017SX50"/>
<organism evidence="2 3">
    <name type="scientific">Chondromyces apiculatus DSM 436</name>
    <dbReference type="NCBI Taxonomy" id="1192034"/>
    <lineage>
        <taxon>Bacteria</taxon>
        <taxon>Pseudomonadati</taxon>
        <taxon>Myxococcota</taxon>
        <taxon>Polyangia</taxon>
        <taxon>Polyangiales</taxon>
        <taxon>Polyangiaceae</taxon>
        <taxon>Chondromyces</taxon>
    </lineage>
</organism>
<evidence type="ECO:0000313" key="2">
    <source>
        <dbReference type="EMBL" id="EYF00906.1"/>
    </source>
</evidence>
<dbReference type="EMBL" id="ASRX01000095">
    <property type="protein sequence ID" value="EYF00906.1"/>
    <property type="molecule type" value="Genomic_DNA"/>
</dbReference>
<evidence type="ECO:0000256" key="1">
    <source>
        <dbReference type="SAM" id="MobiDB-lite"/>
    </source>
</evidence>
<evidence type="ECO:0000313" key="3">
    <source>
        <dbReference type="Proteomes" id="UP000019678"/>
    </source>
</evidence>